<dbReference type="SUPFAM" id="SSF90209">
    <property type="entry name" value="Ran binding protein zinc finger-like"/>
    <property type="match status" value="2"/>
</dbReference>
<dbReference type="AlphaFoldDB" id="A0A8D8WEH5"/>
<keyword evidence="3" id="KW-0677">Repeat</keyword>
<dbReference type="GO" id="GO:0001530">
    <property type="term" value="F:lipopolysaccharide binding"/>
    <property type="evidence" value="ECO:0007669"/>
    <property type="project" value="TreeGrafter"/>
</dbReference>
<dbReference type="InterPro" id="IPR001876">
    <property type="entry name" value="Znf_RanBP2"/>
</dbReference>
<evidence type="ECO:0000256" key="5">
    <source>
        <dbReference type="ARBA" id="ARBA00022833"/>
    </source>
</evidence>
<keyword evidence="7" id="KW-0539">Nucleus</keyword>
<evidence type="ECO:0000256" key="6">
    <source>
        <dbReference type="ARBA" id="ARBA00022884"/>
    </source>
</evidence>
<keyword evidence="5" id="KW-0862">Zinc</keyword>
<dbReference type="PANTHER" id="PTHR12999">
    <property type="entry name" value="ZINC FINGER RAN-BINDING DOMAIN-CONTAINING PROTEIN 2 ZRANB2-RELATED"/>
    <property type="match status" value="1"/>
</dbReference>
<evidence type="ECO:0000256" key="4">
    <source>
        <dbReference type="ARBA" id="ARBA00022771"/>
    </source>
</evidence>
<evidence type="ECO:0000256" key="3">
    <source>
        <dbReference type="ARBA" id="ARBA00022737"/>
    </source>
</evidence>
<dbReference type="GO" id="GO:0005634">
    <property type="term" value="C:nucleus"/>
    <property type="evidence" value="ECO:0007669"/>
    <property type="project" value="UniProtKB-SubCell"/>
</dbReference>
<dbReference type="PROSITE" id="PS50199">
    <property type="entry name" value="ZF_RANBP2_2"/>
    <property type="match status" value="2"/>
</dbReference>
<comment type="subcellular location">
    <subcellularLocation>
        <location evidence="1">Nucleus</location>
    </subcellularLocation>
</comment>
<organism evidence="11">
    <name type="scientific">Cacopsylla melanoneura</name>
    <dbReference type="NCBI Taxonomy" id="428564"/>
    <lineage>
        <taxon>Eukaryota</taxon>
        <taxon>Metazoa</taxon>
        <taxon>Ecdysozoa</taxon>
        <taxon>Arthropoda</taxon>
        <taxon>Hexapoda</taxon>
        <taxon>Insecta</taxon>
        <taxon>Pterygota</taxon>
        <taxon>Neoptera</taxon>
        <taxon>Paraneoptera</taxon>
        <taxon>Hemiptera</taxon>
        <taxon>Sternorrhyncha</taxon>
        <taxon>Psylloidea</taxon>
        <taxon>Psyllidae</taxon>
        <taxon>Psyllinae</taxon>
        <taxon>Cacopsylla</taxon>
    </lineage>
</organism>
<feature type="domain" description="RanBP2-type" evidence="10">
    <location>
        <begin position="65"/>
        <end position="94"/>
    </location>
</feature>
<feature type="compositionally biased region" description="Basic residues" evidence="9">
    <location>
        <begin position="346"/>
        <end position="355"/>
    </location>
</feature>
<dbReference type="PROSITE" id="PS01358">
    <property type="entry name" value="ZF_RANBP2_1"/>
    <property type="match status" value="2"/>
</dbReference>
<dbReference type="PANTHER" id="PTHR12999:SF17">
    <property type="entry name" value="ZINC FINGER RAN-BINDING DOMAIN-CONTAINING PROTEIN 2"/>
    <property type="match status" value="1"/>
</dbReference>
<accession>A0A8D8WEH5</accession>
<protein>
    <submittedName>
        <fullName evidence="11">Zinc finger Ran-binding domain-containing protein 2</fullName>
    </submittedName>
</protein>
<dbReference type="SMART" id="SM00547">
    <property type="entry name" value="ZnF_RBZ"/>
    <property type="match status" value="2"/>
</dbReference>
<dbReference type="EMBL" id="HBUF01179724">
    <property type="protein sequence ID" value="CAG6654979.1"/>
    <property type="molecule type" value="Transcribed_RNA"/>
</dbReference>
<evidence type="ECO:0000256" key="7">
    <source>
        <dbReference type="ARBA" id="ARBA00023242"/>
    </source>
</evidence>
<dbReference type="GO" id="GO:0008270">
    <property type="term" value="F:zinc ion binding"/>
    <property type="evidence" value="ECO:0007669"/>
    <property type="project" value="UniProtKB-KW"/>
</dbReference>
<evidence type="ECO:0000313" key="11">
    <source>
        <dbReference type="EMBL" id="CAG6654979.1"/>
    </source>
</evidence>
<evidence type="ECO:0000259" key="10">
    <source>
        <dbReference type="PROSITE" id="PS50199"/>
    </source>
</evidence>
<dbReference type="EMBL" id="HBUF01179723">
    <property type="protein sequence ID" value="CAG6654977.1"/>
    <property type="molecule type" value="Transcribed_RNA"/>
</dbReference>
<feature type="compositionally biased region" description="Basic and acidic residues" evidence="9">
    <location>
        <begin position="426"/>
        <end position="450"/>
    </location>
</feature>
<keyword evidence="4 8" id="KW-0863">Zinc-finger</keyword>
<keyword evidence="2" id="KW-0479">Metal-binding</keyword>
<dbReference type="Gene3D" id="4.10.1060.10">
    <property type="entry name" value="Zinc finger, RanBP2-type"/>
    <property type="match status" value="2"/>
</dbReference>
<dbReference type="Pfam" id="PF00641">
    <property type="entry name" value="Zn_ribbon_RanBP"/>
    <property type="match status" value="2"/>
</dbReference>
<dbReference type="FunFam" id="4.10.1060.10:FF:000004">
    <property type="entry name" value="Zinc finger Ran-binding domain-containing protein 2"/>
    <property type="match status" value="1"/>
</dbReference>
<reference evidence="11" key="1">
    <citation type="submission" date="2021-05" db="EMBL/GenBank/DDBJ databases">
        <authorList>
            <person name="Alioto T."/>
            <person name="Alioto T."/>
            <person name="Gomez Garrido J."/>
        </authorList>
    </citation>
    <scope>NUCLEOTIDE SEQUENCE</scope>
</reference>
<feature type="compositionally biased region" description="Basic residues" evidence="9">
    <location>
        <begin position="392"/>
        <end position="410"/>
    </location>
</feature>
<feature type="region of interest" description="Disordered" evidence="9">
    <location>
        <begin position="260"/>
        <end position="458"/>
    </location>
</feature>
<keyword evidence="6" id="KW-0694">RNA-binding</keyword>
<proteinExistence type="predicted"/>
<sequence>MIIKEDKTSKLRLEDWVCVDPLCGNVNYHWRKVCNKCKTNRDEHIPPMVKVIGRNAAEQSEGIFKAQDWQCKACGNVNWARRQACNRCHTSKFDLVNMLNQDELEDDDNMSVHSALSALAFPCDNDSGISSGSEIQDKKNGRLMLSRVIQWTTKLVSRFTEVSKEDILAGVVPSDKETINDTLLAIILGGIATGKVPDSKSNELDNLSKEDRIKLLISKCDIPEEAKKMLPHLSLAEFKKNFLQRVTGVLLSRQSTISNGVPASILTPPVTPEQQPSQDETRRIIMVSEPNPASHHRPSGERVNNYNGINPASHPQNQRRSPSPYNNRRSRSPYNQRHSPAPYDHRRSRSPRNMRHSPGQYNDRRSPSPHHNRRSQSPHHYRRSISPYNRHSPSRNGRHSPPHHNSRRHSPPPSRHYDGRQYPGPRHYEIRERGERRPAPYRRYSPERCASRHRPGFR</sequence>
<feature type="domain" description="RanBP2-type" evidence="10">
    <location>
        <begin position="12"/>
        <end position="43"/>
    </location>
</feature>
<evidence type="ECO:0000256" key="2">
    <source>
        <dbReference type="ARBA" id="ARBA00022723"/>
    </source>
</evidence>
<dbReference type="GO" id="GO:0003723">
    <property type="term" value="F:RNA binding"/>
    <property type="evidence" value="ECO:0007669"/>
    <property type="project" value="UniProtKB-KW"/>
</dbReference>
<evidence type="ECO:0000256" key="8">
    <source>
        <dbReference type="PROSITE-ProRule" id="PRU00322"/>
    </source>
</evidence>
<evidence type="ECO:0000256" key="9">
    <source>
        <dbReference type="SAM" id="MobiDB-lite"/>
    </source>
</evidence>
<feature type="compositionally biased region" description="Low complexity" evidence="9">
    <location>
        <begin position="318"/>
        <end position="337"/>
    </location>
</feature>
<name>A0A8D8WEH5_9HEMI</name>
<evidence type="ECO:0000256" key="1">
    <source>
        <dbReference type="ARBA" id="ARBA00004123"/>
    </source>
</evidence>
<feature type="compositionally biased region" description="Basic residues" evidence="9">
    <location>
        <begin position="367"/>
        <end position="383"/>
    </location>
</feature>
<feature type="compositionally biased region" description="Polar residues" evidence="9">
    <location>
        <begin position="302"/>
        <end position="316"/>
    </location>
</feature>
<dbReference type="InterPro" id="IPR036443">
    <property type="entry name" value="Znf_RanBP2_sf"/>
</dbReference>